<gene>
    <name evidence="1" type="ORF">CR513_18065</name>
</gene>
<protein>
    <submittedName>
        <fullName evidence="1">Uncharacterized protein</fullName>
    </submittedName>
</protein>
<dbReference type="OrthoDB" id="1740797at2759"/>
<dbReference type="AlphaFoldDB" id="A0A371H8B9"/>
<organism evidence="1 2">
    <name type="scientific">Mucuna pruriens</name>
    <name type="common">Velvet bean</name>
    <name type="synonym">Dolichos pruriens</name>
    <dbReference type="NCBI Taxonomy" id="157652"/>
    <lineage>
        <taxon>Eukaryota</taxon>
        <taxon>Viridiplantae</taxon>
        <taxon>Streptophyta</taxon>
        <taxon>Embryophyta</taxon>
        <taxon>Tracheophyta</taxon>
        <taxon>Spermatophyta</taxon>
        <taxon>Magnoliopsida</taxon>
        <taxon>eudicotyledons</taxon>
        <taxon>Gunneridae</taxon>
        <taxon>Pentapetalae</taxon>
        <taxon>rosids</taxon>
        <taxon>fabids</taxon>
        <taxon>Fabales</taxon>
        <taxon>Fabaceae</taxon>
        <taxon>Papilionoideae</taxon>
        <taxon>50 kb inversion clade</taxon>
        <taxon>NPAAA clade</taxon>
        <taxon>indigoferoid/millettioid clade</taxon>
        <taxon>Phaseoleae</taxon>
        <taxon>Mucuna</taxon>
    </lineage>
</organism>
<evidence type="ECO:0000313" key="1">
    <source>
        <dbReference type="EMBL" id="RDX98956.1"/>
    </source>
</evidence>
<reference evidence="1" key="1">
    <citation type="submission" date="2018-05" db="EMBL/GenBank/DDBJ databases">
        <title>Draft genome of Mucuna pruriens seed.</title>
        <authorList>
            <person name="Nnadi N.E."/>
            <person name="Vos R."/>
            <person name="Hasami M.H."/>
            <person name="Devisetty U.K."/>
            <person name="Aguiy J.C."/>
        </authorList>
    </citation>
    <scope>NUCLEOTIDE SEQUENCE [LARGE SCALE GENOMIC DNA]</scope>
    <source>
        <strain evidence="1">JCA_2017</strain>
    </source>
</reference>
<keyword evidence="2" id="KW-1185">Reference proteome</keyword>
<dbReference type="Proteomes" id="UP000257109">
    <property type="component" value="Unassembled WGS sequence"/>
</dbReference>
<dbReference type="EMBL" id="QJKJ01003332">
    <property type="protein sequence ID" value="RDX98956.1"/>
    <property type="molecule type" value="Genomic_DNA"/>
</dbReference>
<sequence>MVRRFSHHDFPMGQLIQIFYNILSTLNQTIINVTCGGMIRKKSPSKAYVIIEDMASNTNQFSSSNRHIESLMQLVPSSPLTCEQYGNTGHKGKGCQMGNFFTKVGRSIPTSLGEDNTHAKLRTFIDLYPCNIRTKDKSKKKGGQAYMTQ</sequence>
<accession>A0A371H8B9</accession>
<comment type="caution">
    <text evidence="1">The sequence shown here is derived from an EMBL/GenBank/DDBJ whole genome shotgun (WGS) entry which is preliminary data.</text>
</comment>
<evidence type="ECO:0000313" key="2">
    <source>
        <dbReference type="Proteomes" id="UP000257109"/>
    </source>
</evidence>
<feature type="non-terminal residue" evidence="1">
    <location>
        <position position="1"/>
    </location>
</feature>
<proteinExistence type="predicted"/>
<name>A0A371H8B9_MUCPR</name>